<comment type="caution">
    <text evidence="12">The sequence shown here is derived from an EMBL/GenBank/DDBJ whole genome shotgun (WGS) entry which is preliminary data.</text>
</comment>
<dbReference type="InterPro" id="IPR007690">
    <property type="entry name" value="T2SS_GspM"/>
</dbReference>
<evidence type="ECO:0000256" key="1">
    <source>
        <dbReference type="ARBA" id="ARBA00004377"/>
    </source>
</evidence>
<dbReference type="GO" id="GO:0015628">
    <property type="term" value="P:protein secretion by the type II secretion system"/>
    <property type="evidence" value="ECO:0007669"/>
    <property type="project" value="InterPro"/>
</dbReference>
<gene>
    <name evidence="12" type="ORF">C6Y40_01795</name>
</gene>
<keyword evidence="13" id="KW-1185">Reference proteome</keyword>
<evidence type="ECO:0000256" key="4">
    <source>
        <dbReference type="ARBA" id="ARBA00022475"/>
    </source>
</evidence>
<keyword evidence="4 10" id="KW-1003">Cell membrane</keyword>
<keyword evidence="6 11" id="KW-0812">Transmembrane</keyword>
<feature type="transmembrane region" description="Helical" evidence="11">
    <location>
        <begin position="20"/>
        <end position="39"/>
    </location>
</feature>
<evidence type="ECO:0000256" key="3">
    <source>
        <dbReference type="ARBA" id="ARBA00022448"/>
    </source>
</evidence>
<reference evidence="13" key="1">
    <citation type="journal article" date="2020" name="Int. J. Syst. Evol. Microbiol.">
        <title>Alteromonas alba sp. nov., a marine bacterium isolated from the seawater of the West Pacific Ocean.</title>
        <authorList>
            <person name="Sun C."/>
            <person name="Wu Y.-H."/>
            <person name="Xamxidin M."/>
            <person name="Cheng H."/>
            <person name="Xu X.-W."/>
        </authorList>
    </citation>
    <scope>NUCLEOTIDE SEQUENCE [LARGE SCALE GENOMIC DNA]</scope>
    <source>
        <strain evidence="13">190</strain>
    </source>
</reference>
<dbReference type="RefSeq" id="WP_105933052.1">
    <property type="nucleotide sequence ID" value="NZ_PVNP01000013.1"/>
</dbReference>
<dbReference type="EMBL" id="PVNP01000013">
    <property type="protein sequence ID" value="PRO75245.1"/>
    <property type="molecule type" value="Genomic_DNA"/>
</dbReference>
<name>A0A2S9VG03_9ALTE</name>
<keyword evidence="3 10" id="KW-0813">Transport</keyword>
<evidence type="ECO:0000256" key="2">
    <source>
        <dbReference type="ARBA" id="ARBA00010637"/>
    </source>
</evidence>
<dbReference type="GO" id="GO:0005886">
    <property type="term" value="C:plasma membrane"/>
    <property type="evidence" value="ECO:0007669"/>
    <property type="project" value="UniProtKB-SubCell"/>
</dbReference>
<comment type="subcellular location">
    <subcellularLocation>
        <location evidence="1">Cell inner membrane</location>
        <topology evidence="1">Single-pass membrane protein</topology>
    </subcellularLocation>
</comment>
<dbReference type="InterPro" id="IPR023229">
    <property type="entry name" value="T2SS_M_periplasmic_sf"/>
</dbReference>
<organism evidence="12 13">
    <name type="scientific">Alteromonas alba</name>
    <dbReference type="NCBI Taxonomy" id="2079529"/>
    <lineage>
        <taxon>Bacteria</taxon>
        <taxon>Pseudomonadati</taxon>
        <taxon>Pseudomonadota</taxon>
        <taxon>Gammaproteobacteria</taxon>
        <taxon>Alteromonadales</taxon>
        <taxon>Alteromonadaceae</taxon>
        <taxon>Alteromonas/Salinimonas group</taxon>
        <taxon>Alteromonas</taxon>
    </lineage>
</organism>
<keyword evidence="5 10" id="KW-0997">Cell inner membrane</keyword>
<proteinExistence type="inferred from homology"/>
<evidence type="ECO:0000256" key="8">
    <source>
        <dbReference type="ARBA" id="ARBA00022989"/>
    </source>
</evidence>
<dbReference type="SUPFAM" id="SSF103054">
    <property type="entry name" value="General secretion pathway protein M, EpsM"/>
    <property type="match status" value="1"/>
</dbReference>
<dbReference type="GO" id="GO:0015627">
    <property type="term" value="C:type II protein secretion system complex"/>
    <property type="evidence" value="ECO:0007669"/>
    <property type="project" value="InterPro"/>
</dbReference>
<evidence type="ECO:0000313" key="12">
    <source>
        <dbReference type="EMBL" id="PRO75245.1"/>
    </source>
</evidence>
<dbReference type="AlphaFoldDB" id="A0A2S9VG03"/>
<evidence type="ECO:0000256" key="9">
    <source>
        <dbReference type="ARBA" id="ARBA00023136"/>
    </source>
</evidence>
<dbReference type="OrthoDB" id="6624834at2"/>
<comment type="similarity">
    <text evidence="2 10">Belongs to the GSP M family.</text>
</comment>
<evidence type="ECO:0000256" key="10">
    <source>
        <dbReference type="PIRNR" id="PIRNR006291"/>
    </source>
</evidence>
<dbReference type="Proteomes" id="UP000238949">
    <property type="component" value="Unassembled WGS sequence"/>
</dbReference>
<dbReference type="PIRSF" id="PIRSF006291">
    <property type="entry name" value="GspM"/>
    <property type="match status" value="1"/>
</dbReference>
<evidence type="ECO:0000256" key="5">
    <source>
        <dbReference type="ARBA" id="ARBA00022519"/>
    </source>
</evidence>
<keyword evidence="8 11" id="KW-1133">Transmembrane helix</keyword>
<evidence type="ECO:0000256" key="7">
    <source>
        <dbReference type="ARBA" id="ARBA00022927"/>
    </source>
</evidence>
<keyword evidence="7 10" id="KW-0653">Protein transport</keyword>
<accession>A0A2S9VG03</accession>
<dbReference type="Gene3D" id="3.30.1360.100">
    <property type="entry name" value="General secretion pathway protein M, EpsM"/>
    <property type="match status" value="1"/>
</dbReference>
<evidence type="ECO:0000256" key="11">
    <source>
        <dbReference type="SAM" id="Phobius"/>
    </source>
</evidence>
<protein>
    <recommendedName>
        <fullName evidence="10">Type II secretion system protein M</fullName>
        <shortName evidence="10">T2SS protein M</shortName>
    </recommendedName>
    <alternativeName>
        <fullName evidence="10">General secretion pathway protein M</fullName>
    </alternativeName>
</protein>
<dbReference type="Pfam" id="PF04612">
    <property type="entry name" value="T2SSM"/>
    <property type="match status" value="1"/>
</dbReference>
<evidence type="ECO:0000256" key="6">
    <source>
        <dbReference type="ARBA" id="ARBA00022692"/>
    </source>
</evidence>
<evidence type="ECO:0000313" key="13">
    <source>
        <dbReference type="Proteomes" id="UP000238949"/>
    </source>
</evidence>
<keyword evidence="9 10" id="KW-0472">Membrane</keyword>
<comment type="function">
    <text evidence="10">Inner membrane component of the type II secretion system required for the energy-dependent secretion of extracellular factors such as proteases and toxins from the periplasm.</text>
</comment>
<sequence length="158" mass="17778">MNALKQKFTALTEREQRLVLLSGLVILLGIFYWGLWAPLNQSISQQSQLLESNKKLVSWVEEQGQKAAQLRRTQSSPRRVTGSLPQLVTSTSSNHSLSISRMQPQGDEIQVWIDEAPFNSLVGWLNELETRGIVIEQLDVAEANAPGMIKVRRLVLTK</sequence>